<organism evidence="1 2">
    <name type="scientific">Candida boidinii</name>
    <name type="common">Yeast</name>
    <dbReference type="NCBI Taxonomy" id="5477"/>
    <lineage>
        <taxon>Eukaryota</taxon>
        <taxon>Fungi</taxon>
        <taxon>Dikarya</taxon>
        <taxon>Ascomycota</taxon>
        <taxon>Saccharomycotina</taxon>
        <taxon>Pichiomycetes</taxon>
        <taxon>Pichiales</taxon>
        <taxon>Pichiaceae</taxon>
        <taxon>Ogataea</taxon>
        <taxon>Ogataea/Candida clade</taxon>
    </lineage>
</organism>
<name>A0ACB5TF35_CANBO</name>
<reference evidence="1" key="1">
    <citation type="submission" date="2023-04" db="EMBL/GenBank/DDBJ databases">
        <title>Candida boidinii NBRC 1967.</title>
        <authorList>
            <person name="Ichikawa N."/>
            <person name="Sato H."/>
            <person name="Tonouchi N."/>
        </authorList>
    </citation>
    <scope>NUCLEOTIDE SEQUENCE</scope>
    <source>
        <strain evidence="1">NBRC 1967</strain>
    </source>
</reference>
<evidence type="ECO:0000313" key="2">
    <source>
        <dbReference type="Proteomes" id="UP001165101"/>
    </source>
</evidence>
<comment type="caution">
    <text evidence="1">The sequence shown here is derived from an EMBL/GenBank/DDBJ whole genome shotgun (WGS) entry which is preliminary data.</text>
</comment>
<proteinExistence type="predicted"/>
<keyword evidence="2" id="KW-1185">Reference proteome</keyword>
<dbReference type="Proteomes" id="UP001165101">
    <property type="component" value="Unassembled WGS sequence"/>
</dbReference>
<dbReference type="EMBL" id="BSXV01000062">
    <property type="protein sequence ID" value="GME87241.1"/>
    <property type="molecule type" value="Genomic_DNA"/>
</dbReference>
<gene>
    <name evidence="1" type="ORF">Cboi01_000026300</name>
</gene>
<sequence length="596" mass="66129">MSSSIKLPSIHTITLSIPSNNNNGNNSSSSPYNNNMKISSMLLPTTDTKPKSPSKKISLPGLPSLSSNNVVINSGLRTPPQSTIKESTTPKAHVLSNTSSSGASSESALVTICSILNKSINALSKEEEEAQRQQQQNGLLGSPKSVVDSQEQLDNSVHTPKATTVKEKSTSISEQVSHEGASISHSAVSSPLSNKTINMALESTKKALDLLKEYSMKDQTNASNNVNEDSTKNQSTGLGITVEKSEISSTDNRVAIQSQPSQQSTVAQRSDYQVNKLSRSPISRSSSVPTFKVESQQSCRSPSFEQIQKPQVTQGQFQSTHQAYSPIQQPRVVYSRYEQPSIPQPQAPHYVAQSTKPAYTVNNQYPGHQHAEYIHRQQQIQHHMQIEQHQQHQQLIHQQPHMHQQIIQHHAVYQNDVPKPMMYHPISSGDASSCFRPFEQRCHRCGIDKTPEWRSGPNGARTLCNACGLFFSKLAKKKGLTEATKIVKNERIKIKGSRRRRLIGTDKSLELKERLLAAKFIPSPISPPTGAGQPGFDSNYVAISQYNYPISYPTHQPTAPQHQHYVQQQPMHPSQQQHYTTVPIMNGPNYHYTTMN</sequence>
<protein>
    <submittedName>
        <fullName evidence="1">Unnamed protein product</fullName>
    </submittedName>
</protein>
<accession>A0ACB5TF35</accession>
<evidence type="ECO:0000313" key="1">
    <source>
        <dbReference type="EMBL" id="GME87241.1"/>
    </source>
</evidence>